<dbReference type="InterPro" id="IPR058163">
    <property type="entry name" value="LysR-type_TF_proteobact-type"/>
</dbReference>
<dbReference type="AlphaFoldDB" id="H8L423"/>
<dbReference type="FunFam" id="1.10.10.10:FF:000001">
    <property type="entry name" value="LysR family transcriptional regulator"/>
    <property type="match status" value="1"/>
</dbReference>
<dbReference type="STRING" id="767434.Fraau_1158"/>
<dbReference type="GO" id="GO:0006351">
    <property type="term" value="P:DNA-templated transcription"/>
    <property type="evidence" value="ECO:0007669"/>
    <property type="project" value="TreeGrafter"/>
</dbReference>
<dbReference type="Proteomes" id="UP000005234">
    <property type="component" value="Chromosome"/>
</dbReference>
<accession>H8L423</accession>
<dbReference type="Pfam" id="PF00126">
    <property type="entry name" value="HTH_1"/>
    <property type="match status" value="1"/>
</dbReference>
<dbReference type="EMBL" id="CP003350">
    <property type="protein sequence ID" value="AFC85617.1"/>
    <property type="molecule type" value="Genomic_DNA"/>
</dbReference>
<dbReference type="InterPro" id="IPR036390">
    <property type="entry name" value="WH_DNA-bd_sf"/>
</dbReference>
<dbReference type="OrthoDB" id="9810065at2"/>
<dbReference type="GO" id="GO:0003700">
    <property type="term" value="F:DNA-binding transcription factor activity"/>
    <property type="evidence" value="ECO:0007669"/>
    <property type="project" value="InterPro"/>
</dbReference>
<organism evidence="6 7">
    <name type="scientific">Frateuria aurantia (strain ATCC 33424 / DSM 6220 / KCTC 2777 / LMG 1558 / NBRC 3245 / NCIMB 13370)</name>
    <name type="common">Acetobacter aurantius</name>
    <dbReference type="NCBI Taxonomy" id="767434"/>
    <lineage>
        <taxon>Bacteria</taxon>
        <taxon>Pseudomonadati</taxon>
        <taxon>Pseudomonadota</taxon>
        <taxon>Gammaproteobacteria</taxon>
        <taxon>Lysobacterales</taxon>
        <taxon>Rhodanobacteraceae</taxon>
        <taxon>Frateuria</taxon>
    </lineage>
</organism>
<evidence type="ECO:0000256" key="1">
    <source>
        <dbReference type="ARBA" id="ARBA00009437"/>
    </source>
</evidence>
<feature type="domain" description="HTH lysR-type" evidence="5">
    <location>
        <begin position="7"/>
        <end position="64"/>
    </location>
</feature>
<dbReference type="InterPro" id="IPR000847">
    <property type="entry name" value="LysR_HTH_N"/>
</dbReference>
<evidence type="ECO:0000256" key="4">
    <source>
        <dbReference type="ARBA" id="ARBA00023163"/>
    </source>
</evidence>
<dbReference type="KEGG" id="fau:Fraau_1158"/>
<keyword evidence="7" id="KW-1185">Reference proteome</keyword>
<dbReference type="Gene3D" id="1.10.10.10">
    <property type="entry name" value="Winged helix-like DNA-binding domain superfamily/Winged helix DNA-binding domain"/>
    <property type="match status" value="1"/>
</dbReference>
<dbReference type="Pfam" id="PF03466">
    <property type="entry name" value="LysR_substrate"/>
    <property type="match status" value="1"/>
</dbReference>
<dbReference type="SUPFAM" id="SSF53850">
    <property type="entry name" value="Periplasmic binding protein-like II"/>
    <property type="match status" value="1"/>
</dbReference>
<dbReference type="GO" id="GO:0043565">
    <property type="term" value="F:sequence-specific DNA binding"/>
    <property type="evidence" value="ECO:0007669"/>
    <property type="project" value="TreeGrafter"/>
</dbReference>
<proteinExistence type="inferred from homology"/>
<dbReference type="PROSITE" id="PS50931">
    <property type="entry name" value="HTH_LYSR"/>
    <property type="match status" value="1"/>
</dbReference>
<evidence type="ECO:0000256" key="2">
    <source>
        <dbReference type="ARBA" id="ARBA00023015"/>
    </source>
</evidence>
<gene>
    <name evidence="6" type="ordered locus">Fraau_1158</name>
</gene>
<dbReference type="InterPro" id="IPR036388">
    <property type="entry name" value="WH-like_DNA-bd_sf"/>
</dbReference>
<dbReference type="PANTHER" id="PTHR30537">
    <property type="entry name" value="HTH-TYPE TRANSCRIPTIONAL REGULATOR"/>
    <property type="match status" value="1"/>
</dbReference>
<keyword evidence="4" id="KW-0804">Transcription</keyword>
<reference evidence="6" key="1">
    <citation type="submission" date="2012-02" db="EMBL/GenBank/DDBJ databases">
        <title>The complete genome of Frateuria aurantia DSM 6220.</title>
        <authorList>
            <consortium name="US DOE Joint Genome Institute (JGI-PGF)"/>
            <person name="Lucas S."/>
            <person name="Copeland A."/>
            <person name="Lapidus A."/>
            <person name="Glavina del Rio T."/>
            <person name="Dalin E."/>
            <person name="Tice H."/>
            <person name="Bruce D."/>
            <person name="Goodwin L."/>
            <person name="Pitluck S."/>
            <person name="Peters L."/>
            <person name="Ovchinnikova G."/>
            <person name="Teshima H."/>
            <person name="Kyrpides N."/>
            <person name="Mavromatis K."/>
            <person name="Ivanova N."/>
            <person name="Brettin T."/>
            <person name="Detter J.C."/>
            <person name="Han C."/>
            <person name="Larimer F."/>
            <person name="Land M."/>
            <person name="Hauser L."/>
            <person name="Markowitz V."/>
            <person name="Cheng J.-F."/>
            <person name="Hugenholtz P."/>
            <person name="Woyke T."/>
            <person name="Wu D."/>
            <person name="Brambilla E."/>
            <person name="Klenk H.-P."/>
            <person name="Eisen J.A."/>
        </authorList>
    </citation>
    <scope>NUCLEOTIDE SEQUENCE</scope>
    <source>
        <strain evidence="6">DSM 6220</strain>
    </source>
</reference>
<dbReference type="SUPFAM" id="SSF46785">
    <property type="entry name" value="Winged helix' DNA-binding domain"/>
    <property type="match status" value="1"/>
</dbReference>
<keyword evidence="2" id="KW-0805">Transcription regulation</keyword>
<evidence type="ECO:0000313" key="7">
    <source>
        <dbReference type="Proteomes" id="UP000005234"/>
    </source>
</evidence>
<dbReference type="PRINTS" id="PR00039">
    <property type="entry name" value="HTHLYSR"/>
</dbReference>
<dbReference type="InterPro" id="IPR005119">
    <property type="entry name" value="LysR_subst-bd"/>
</dbReference>
<sequence>MDISPAERLKGLVPFVYAAEEGSFAAAAQRLHLTPSAVSKSVARLEARLGVVLFERSTRTLLLTEAGQAFHDTCTRILAEIADAHAALAARQREPTGVLRLALPATFGRLCVMPVLLEFFKRYADLRPQLMFADRFVDLHEEGVDLAIRIGGGDDLPESMARLSLGRERLIFCAAPAYLRRRGTPMRMDQLAQHDCIGYGYPDGRPLTWTYASEDGGAGRSSIRPRIQLSDAEAQLASMREGLGIGQIATWLARDDLASGALVPVLDAFSIPGLPLQLLWPRTQQLTPKVSLLIEWLQHRLVIGGDTC</sequence>
<dbReference type="Gene3D" id="3.40.190.290">
    <property type="match status" value="1"/>
</dbReference>
<dbReference type="HOGENOM" id="CLU_039613_16_0_6"/>
<dbReference type="PANTHER" id="PTHR30537:SF5">
    <property type="entry name" value="HTH-TYPE TRANSCRIPTIONAL ACTIVATOR TTDR-RELATED"/>
    <property type="match status" value="1"/>
</dbReference>
<evidence type="ECO:0000313" key="6">
    <source>
        <dbReference type="EMBL" id="AFC85617.1"/>
    </source>
</evidence>
<dbReference type="eggNOG" id="COG0583">
    <property type="taxonomic scope" value="Bacteria"/>
</dbReference>
<protein>
    <submittedName>
        <fullName evidence="6">Transcriptional regulator</fullName>
    </submittedName>
</protein>
<evidence type="ECO:0000259" key="5">
    <source>
        <dbReference type="PROSITE" id="PS50931"/>
    </source>
</evidence>
<comment type="similarity">
    <text evidence="1">Belongs to the LysR transcriptional regulatory family.</text>
</comment>
<name>H8L423_FRAAD</name>
<keyword evidence="3" id="KW-0238">DNA-binding</keyword>
<evidence type="ECO:0000256" key="3">
    <source>
        <dbReference type="ARBA" id="ARBA00023125"/>
    </source>
</evidence>
<dbReference type="RefSeq" id="WP_014402623.1">
    <property type="nucleotide sequence ID" value="NC_017033.1"/>
</dbReference>